<dbReference type="Gene3D" id="2.70.98.10">
    <property type="match status" value="1"/>
</dbReference>
<comment type="caution">
    <text evidence="9">The sequence shown here is derived from an EMBL/GenBank/DDBJ whole genome shotgun (WGS) entry which is preliminary data.</text>
</comment>
<organism evidence="9 10">
    <name type="scientific">Paenibacillus rigui</name>
    <dbReference type="NCBI Taxonomy" id="554312"/>
    <lineage>
        <taxon>Bacteria</taxon>
        <taxon>Bacillati</taxon>
        <taxon>Bacillota</taxon>
        <taxon>Bacilli</taxon>
        <taxon>Bacillales</taxon>
        <taxon>Paenibacillaceae</taxon>
        <taxon>Paenibacillus</taxon>
    </lineage>
</organism>
<keyword evidence="5" id="KW-0378">Hydrolase</keyword>
<dbReference type="SMART" id="SM01038">
    <property type="entry name" value="Bgal_small_N"/>
    <property type="match status" value="1"/>
</dbReference>
<dbReference type="SUPFAM" id="SSF74650">
    <property type="entry name" value="Galactose mutarotase-like"/>
    <property type="match status" value="1"/>
</dbReference>
<keyword evidence="10" id="KW-1185">Reference proteome</keyword>
<dbReference type="InterPro" id="IPR006102">
    <property type="entry name" value="Ig-like_GH2"/>
</dbReference>
<dbReference type="Pfam" id="PF16353">
    <property type="entry name" value="LacZ_4"/>
    <property type="match status" value="1"/>
</dbReference>
<dbReference type="InterPro" id="IPR011013">
    <property type="entry name" value="Gal_mutarotase_sf_dom"/>
</dbReference>
<reference evidence="9 10" key="1">
    <citation type="submission" date="2017-07" db="EMBL/GenBank/DDBJ databases">
        <title>Genome sequencing and assembly of Paenibacillus rigui.</title>
        <authorList>
            <person name="Mayilraj S."/>
        </authorList>
    </citation>
    <scope>NUCLEOTIDE SEQUENCE [LARGE SCALE GENOMIC DNA]</scope>
    <source>
        <strain evidence="9 10">JCM 16352</strain>
    </source>
</reference>
<evidence type="ECO:0000259" key="8">
    <source>
        <dbReference type="SMART" id="SM01038"/>
    </source>
</evidence>
<dbReference type="OrthoDB" id="9762066at2"/>
<dbReference type="InterPro" id="IPR008979">
    <property type="entry name" value="Galactose-bd-like_sf"/>
</dbReference>
<proteinExistence type="inferred from homology"/>
<protein>
    <recommendedName>
        <fullName evidence="4">Beta-galactosidase</fullName>
        <ecNumber evidence="3">3.2.1.23</ecNumber>
    </recommendedName>
    <alternativeName>
        <fullName evidence="7">Lactase</fullName>
    </alternativeName>
</protein>
<dbReference type="InterPro" id="IPR004199">
    <property type="entry name" value="B-gal_small/dom_5"/>
</dbReference>
<dbReference type="InterPro" id="IPR036156">
    <property type="entry name" value="Beta-gal/glucu_dom_sf"/>
</dbReference>
<dbReference type="Gene3D" id="2.60.40.10">
    <property type="entry name" value="Immunoglobulins"/>
    <property type="match status" value="2"/>
</dbReference>
<evidence type="ECO:0000256" key="6">
    <source>
        <dbReference type="ARBA" id="ARBA00023295"/>
    </source>
</evidence>
<dbReference type="PANTHER" id="PTHR46323">
    <property type="entry name" value="BETA-GALACTOSIDASE"/>
    <property type="match status" value="1"/>
</dbReference>
<sequence length="1084" mass="122416">MKHQQEANQMQNNPIPDWENLNVLGRNVEPPHADFIPFADIETALRRERGSSSLFQSLNGNWKFHYAESPELAPAGFYEDSFAADDWNSIQVPGNWQMQGYGPPLYSSSYYPFPIDPPHVPMENPVGCYIRSFYIPEDWDQRQVFLVFEGVDSAFHVWINGQMAGYSQGSHLHSEFRVTKLLRAGVNRIAVQVYQWSDGTYLEDQDKWRLSGIFKDVYVYAAPEVHVRDISVQTRLDEQHVNAELDIRLHVKNYGKADSDKHRLQLRLLDETGQSVFEGTAGETYRIPSIGEQTLTVNIPVAAPRLWSAEQPYLYTLLFTLEDEHGQVLEAGTVSVGFRDIAIRDGQLLVNGKPVILKGVNRNEFHPELGFTTPYESMVEDIRLMKQHNMNTVRLSHYPNDTRWLDLCDSYGMYVIDEADLETHGCHFIDNESYLAEHPDWKHAFLDRAIRMVERDKNHPSVIVWSLGNESGYGPNHDAMAAWVREADPTRPIHYERAKDAPVVDIVSSMYPSLAALIEEGEKPDARPYLMCEFGHAMGNAVGNLKEYWDAIYTYPRLLGGLIWEWTDHGIARKQESGESWYAYGGDFNDHPNSGHFCIDGLLFPDRQLKSSILEVKKVIQPVIAEPVDLLSGLVKISNRYDFLTLEHLTATWTLLCDGIVLEQGELPELDIRPREEAALYIPWQTVVGQKAGEYWLHLRFTLKHDASWALRGHEVAWADLPIPGTPNGKASGSLLPLQAMRGLQAVETAGAVELRGVDFSMSFDKKKGRLSSFEYNGIPLLASGPQVQLWRAPIDNDTRQSKQWKTLGWDRLQQRVHTCEFTQITKQAAQIRVKSTLGAPALGIDFTVWTTYDLYGSGDIVLSVRLLPHKKELPPLPRFGMQLVMPSGFDRFTWFGLGPHECYADRKESGKLGIYAGSVQDQYVPYIMPQENGNKADVRWAAVTNKLGTGFFIGGMPTLNVGVSHYSTDDLTKAKHTYDLQRQEATFLNLDYAQAPIGNHSCGEAPPLDSYLLHAQEMAFTFRLKPISTRERSPVSISQLQPEPLIEHAGASMGRAGHMGQGEPTADRIDGEEACIEKQEAGR</sequence>
<comment type="similarity">
    <text evidence="2">Belongs to the glycosyl hydrolase 2 family.</text>
</comment>
<comment type="catalytic activity">
    <reaction evidence="1">
        <text>Hydrolysis of terminal non-reducing beta-D-galactose residues in beta-D-galactosides.</text>
        <dbReference type="EC" id="3.2.1.23"/>
    </reaction>
</comment>
<name>A0A229UX16_9BACL</name>
<dbReference type="Pfam" id="PF02929">
    <property type="entry name" value="Bgal_small_N"/>
    <property type="match status" value="1"/>
</dbReference>
<dbReference type="GO" id="GO:0030246">
    <property type="term" value="F:carbohydrate binding"/>
    <property type="evidence" value="ECO:0007669"/>
    <property type="project" value="InterPro"/>
</dbReference>
<evidence type="ECO:0000256" key="7">
    <source>
        <dbReference type="ARBA" id="ARBA00032230"/>
    </source>
</evidence>
<evidence type="ECO:0000313" key="10">
    <source>
        <dbReference type="Proteomes" id="UP000215509"/>
    </source>
</evidence>
<dbReference type="SUPFAM" id="SSF49303">
    <property type="entry name" value="beta-Galactosidase/glucuronidase domain"/>
    <property type="match status" value="2"/>
</dbReference>
<dbReference type="Pfam" id="PF00703">
    <property type="entry name" value="Glyco_hydro_2"/>
    <property type="match status" value="1"/>
</dbReference>
<evidence type="ECO:0000313" key="9">
    <source>
        <dbReference type="EMBL" id="OXM87974.1"/>
    </source>
</evidence>
<dbReference type="InterPro" id="IPR006101">
    <property type="entry name" value="Glyco_hydro_2"/>
</dbReference>
<evidence type="ECO:0000256" key="1">
    <source>
        <dbReference type="ARBA" id="ARBA00001412"/>
    </source>
</evidence>
<dbReference type="InterPro" id="IPR050347">
    <property type="entry name" value="Bact_Beta-galactosidase"/>
</dbReference>
<dbReference type="Gene3D" id="3.20.20.80">
    <property type="entry name" value="Glycosidases"/>
    <property type="match status" value="1"/>
</dbReference>
<evidence type="ECO:0000256" key="2">
    <source>
        <dbReference type="ARBA" id="ARBA00007401"/>
    </source>
</evidence>
<dbReference type="Pfam" id="PF02837">
    <property type="entry name" value="Glyco_hydro_2_N"/>
    <property type="match status" value="1"/>
</dbReference>
<evidence type="ECO:0000256" key="3">
    <source>
        <dbReference type="ARBA" id="ARBA00012756"/>
    </source>
</evidence>
<gene>
    <name evidence="9" type="ORF">CF651_02420</name>
</gene>
<dbReference type="FunFam" id="3.20.20.80:FF:000018">
    <property type="entry name" value="Beta-galactosidase"/>
    <property type="match status" value="1"/>
</dbReference>
<dbReference type="AlphaFoldDB" id="A0A229UX16"/>
<dbReference type="InterPro" id="IPR023232">
    <property type="entry name" value="Glyco_hydro_2_AS"/>
</dbReference>
<keyword evidence="6" id="KW-0326">Glycosidase</keyword>
<dbReference type="SUPFAM" id="SSF51445">
    <property type="entry name" value="(Trans)glycosidases"/>
    <property type="match status" value="1"/>
</dbReference>
<dbReference type="Pfam" id="PF02836">
    <property type="entry name" value="Glyco_hydro_2_C"/>
    <property type="match status" value="1"/>
</dbReference>
<dbReference type="PROSITE" id="PS00608">
    <property type="entry name" value="GLYCOSYL_HYDROL_F2_2"/>
    <property type="match status" value="1"/>
</dbReference>
<dbReference type="InterPro" id="IPR032312">
    <property type="entry name" value="LacZ_4"/>
</dbReference>
<dbReference type="InterPro" id="IPR014718">
    <property type="entry name" value="GH-type_carb-bd"/>
</dbReference>
<dbReference type="GO" id="GO:0004565">
    <property type="term" value="F:beta-galactosidase activity"/>
    <property type="evidence" value="ECO:0007669"/>
    <property type="project" value="UniProtKB-EC"/>
</dbReference>
<dbReference type="InterPro" id="IPR013783">
    <property type="entry name" value="Ig-like_fold"/>
</dbReference>
<dbReference type="InterPro" id="IPR017853">
    <property type="entry name" value="GH"/>
</dbReference>
<evidence type="ECO:0000256" key="5">
    <source>
        <dbReference type="ARBA" id="ARBA00022801"/>
    </source>
</evidence>
<dbReference type="EC" id="3.2.1.23" evidence="3"/>
<dbReference type="SUPFAM" id="SSF49785">
    <property type="entry name" value="Galactose-binding domain-like"/>
    <property type="match status" value="1"/>
</dbReference>
<accession>A0A229UX16</accession>
<feature type="domain" description="Beta galactosidase small chain/" evidence="8">
    <location>
        <begin position="754"/>
        <end position="1026"/>
    </location>
</feature>
<dbReference type="Gene3D" id="2.60.120.260">
    <property type="entry name" value="Galactose-binding domain-like"/>
    <property type="match status" value="1"/>
</dbReference>
<dbReference type="InterPro" id="IPR006104">
    <property type="entry name" value="Glyco_hydro_2_N"/>
</dbReference>
<dbReference type="GO" id="GO:0005990">
    <property type="term" value="P:lactose catabolic process"/>
    <property type="evidence" value="ECO:0007669"/>
    <property type="project" value="TreeGrafter"/>
</dbReference>
<dbReference type="InterPro" id="IPR006103">
    <property type="entry name" value="Glyco_hydro_2_cat"/>
</dbReference>
<dbReference type="PRINTS" id="PR00132">
    <property type="entry name" value="GLHYDRLASE2"/>
</dbReference>
<dbReference type="Proteomes" id="UP000215509">
    <property type="component" value="Unassembled WGS sequence"/>
</dbReference>
<dbReference type="GO" id="GO:0009341">
    <property type="term" value="C:beta-galactosidase complex"/>
    <property type="evidence" value="ECO:0007669"/>
    <property type="project" value="InterPro"/>
</dbReference>
<evidence type="ECO:0000256" key="4">
    <source>
        <dbReference type="ARBA" id="ARBA00013303"/>
    </source>
</evidence>
<dbReference type="PANTHER" id="PTHR46323:SF2">
    <property type="entry name" value="BETA-GALACTOSIDASE"/>
    <property type="match status" value="1"/>
</dbReference>
<dbReference type="EMBL" id="NMQW01000002">
    <property type="protein sequence ID" value="OXM87974.1"/>
    <property type="molecule type" value="Genomic_DNA"/>
</dbReference>